<dbReference type="InterPro" id="IPR036388">
    <property type="entry name" value="WH-like_DNA-bd_sf"/>
</dbReference>
<evidence type="ECO:0000313" key="6">
    <source>
        <dbReference type="Proteomes" id="UP001515943"/>
    </source>
</evidence>
<dbReference type="InterPro" id="IPR050313">
    <property type="entry name" value="Carb_Metab_HTH_regulators"/>
</dbReference>
<dbReference type="PROSITE" id="PS00894">
    <property type="entry name" value="HTH_DEOR_1"/>
    <property type="match status" value="1"/>
</dbReference>
<feature type="domain" description="HTH deoR-type" evidence="4">
    <location>
        <begin position="6"/>
        <end position="61"/>
    </location>
</feature>
<keyword evidence="2" id="KW-0238">DNA-binding</keyword>
<reference evidence="5 6" key="1">
    <citation type="submission" date="2019-08" db="EMBL/GenBank/DDBJ databases">
        <title>Lentzea from Indian Himalayas.</title>
        <authorList>
            <person name="Mandal S."/>
            <person name="Mallick Gupta A."/>
            <person name="Maiti P.K."/>
            <person name="Sarkar J."/>
            <person name="Mandal S."/>
        </authorList>
    </citation>
    <scope>NUCLEOTIDE SEQUENCE [LARGE SCALE GENOMIC DNA]</scope>
    <source>
        <strain evidence="5 6">PSKA42</strain>
    </source>
</reference>
<dbReference type="Gene3D" id="1.10.10.10">
    <property type="entry name" value="Winged helix-like DNA-binding domain superfamily/Winged helix DNA-binding domain"/>
    <property type="match status" value="1"/>
</dbReference>
<keyword evidence="3" id="KW-0804">Transcription</keyword>
<evidence type="ECO:0000256" key="3">
    <source>
        <dbReference type="ARBA" id="ARBA00023163"/>
    </source>
</evidence>
<feature type="non-terminal residue" evidence="5">
    <location>
        <position position="104"/>
    </location>
</feature>
<dbReference type="InterPro" id="IPR036390">
    <property type="entry name" value="WH_DNA-bd_sf"/>
</dbReference>
<dbReference type="RefSeq" id="WP_167977255.1">
    <property type="nucleotide sequence ID" value="NZ_VSRL01000128.1"/>
</dbReference>
<dbReference type="InterPro" id="IPR001034">
    <property type="entry name" value="DeoR_HTH"/>
</dbReference>
<keyword evidence="1" id="KW-0805">Transcription regulation</keyword>
<proteinExistence type="predicted"/>
<dbReference type="InterPro" id="IPR018356">
    <property type="entry name" value="Tscrpt_reg_HTH_DeoR_CS"/>
</dbReference>
<dbReference type="PANTHER" id="PTHR30363:SF44">
    <property type="entry name" value="AGA OPERON TRANSCRIPTIONAL REPRESSOR-RELATED"/>
    <property type="match status" value="1"/>
</dbReference>
<dbReference type="PANTHER" id="PTHR30363">
    <property type="entry name" value="HTH-TYPE TRANSCRIPTIONAL REGULATOR SRLR-RELATED"/>
    <property type="match status" value="1"/>
</dbReference>
<name>A0ABX1FNL3_9PSEU</name>
<evidence type="ECO:0000259" key="4">
    <source>
        <dbReference type="PROSITE" id="PS51000"/>
    </source>
</evidence>
<comment type="caution">
    <text evidence="5">The sequence shown here is derived from an EMBL/GenBank/DDBJ whole genome shotgun (WGS) entry which is preliminary data.</text>
</comment>
<dbReference type="EMBL" id="VSRL01000128">
    <property type="protein sequence ID" value="NKE60594.1"/>
    <property type="molecule type" value="Genomic_DNA"/>
</dbReference>
<evidence type="ECO:0000256" key="1">
    <source>
        <dbReference type="ARBA" id="ARBA00023015"/>
    </source>
</evidence>
<dbReference type="PROSITE" id="PS51000">
    <property type="entry name" value="HTH_DEOR_2"/>
    <property type="match status" value="1"/>
</dbReference>
<organism evidence="5 6">
    <name type="scientific">Lentzea indica</name>
    <dbReference type="NCBI Taxonomy" id="2604800"/>
    <lineage>
        <taxon>Bacteria</taxon>
        <taxon>Bacillati</taxon>
        <taxon>Actinomycetota</taxon>
        <taxon>Actinomycetes</taxon>
        <taxon>Pseudonocardiales</taxon>
        <taxon>Pseudonocardiaceae</taxon>
        <taxon>Lentzea</taxon>
    </lineage>
</organism>
<dbReference type="SUPFAM" id="SSF46785">
    <property type="entry name" value="Winged helix' DNA-binding domain"/>
    <property type="match status" value="1"/>
</dbReference>
<evidence type="ECO:0000256" key="2">
    <source>
        <dbReference type="ARBA" id="ARBA00023125"/>
    </source>
</evidence>
<protein>
    <submittedName>
        <fullName evidence="5">DeoR/GlpR transcriptional regulator</fullName>
    </submittedName>
</protein>
<dbReference type="Pfam" id="PF08220">
    <property type="entry name" value="HTH_DeoR"/>
    <property type="match status" value="1"/>
</dbReference>
<evidence type="ECO:0000313" key="5">
    <source>
        <dbReference type="EMBL" id="NKE60594.1"/>
    </source>
</evidence>
<sequence>MNQKLAAQRHELILRAVRTHGTVRLQELVDLLGASAVTVRRDVTALADRGLVVRVHGGITMPRHAEPFPRGPQSVVGPAPMHPLVGMVAPSVEYYWPAVIQGAQ</sequence>
<dbReference type="SMART" id="SM00420">
    <property type="entry name" value="HTH_DEOR"/>
    <property type="match status" value="1"/>
</dbReference>
<dbReference type="Proteomes" id="UP001515943">
    <property type="component" value="Unassembled WGS sequence"/>
</dbReference>
<accession>A0ABX1FNL3</accession>
<gene>
    <name evidence="5" type="ORF">FXN61_28920</name>
</gene>
<dbReference type="PRINTS" id="PR00037">
    <property type="entry name" value="HTHLACR"/>
</dbReference>
<keyword evidence="6" id="KW-1185">Reference proteome</keyword>